<dbReference type="SUPFAM" id="SSF103473">
    <property type="entry name" value="MFS general substrate transporter"/>
    <property type="match status" value="1"/>
</dbReference>
<dbReference type="PANTHER" id="PTHR48021">
    <property type="match status" value="1"/>
</dbReference>
<dbReference type="InterPro" id="IPR005828">
    <property type="entry name" value="MFS_sugar_transport-like"/>
</dbReference>
<feature type="transmembrane region" description="Helical" evidence="5">
    <location>
        <begin position="85"/>
        <end position="103"/>
    </location>
</feature>
<evidence type="ECO:0000313" key="8">
    <source>
        <dbReference type="Proteomes" id="UP001372834"/>
    </source>
</evidence>
<feature type="transmembrane region" description="Helical" evidence="5">
    <location>
        <begin position="142"/>
        <end position="160"/>
    </location>
</feature>
<feature type="transmembrane region" description="Helical" evidence="5">
    <location>
        <begin position="12"/>
        <end position="35"/>
    </location>
</feature>
<evidence type="ECO:0000256" key="1">
    <source>
        <dbReference type="ARBA" id="ARBA00004141"/>
    </source>
</evidence>
<dbReference type="PROSITE" id="PS00217">
    <property type="entry name" value="SUGAR_TRANSPORT_2"/>
    <property type="match status" value="1"/>
</dbReference>
<evidence type="ECO:0000256" key="4">
    <source>
        <dbReference type="ARBA" id="ARBA00023136"/>
    </source>
</evidence>
<evidence type="ECO:0000259" key="6">
    <source>
        <dbReference type="PROSITE" id="PS50850"/>
    </source>
</evidence>
<dbReference type="InterPro" id="IPR003663">
    <property type="entry name" value="Sugar/inositol_transpt"/>
</dbReference>
<dbReference type="PROSITE" id="PS00216">
    <property type="entry name" value="SUGAR_TRANSPORT_1"/>
    <property type="match status" value="1"/>
</dbReference>
<feature type="transmembrane region" description="Helical" evidence="5">
    <location>
        <begin position="55"/>
        <end position="76"/>
    </location>
</feature>
<evidence type="ECO:0000256" key="2">
    <source>
        <dbReference type="ARBA" id="ARBA00022692"/>
    </source>
</evidence>
<dbReference type="GO" id="GO:0016020">
    <property type="term" value="C:membrane"/>
    <property type="evidence" value="ECO:0007669"/>
    <property type="project" value="UniProtKB-SubCell"/>
</dbReference>
<accession>A0AAN8S765</accession>
<feature type="transmembrane region" description="Helical" evidence="5">
    <location>
        <begin position="238"/>
        <end position="258"/>
    </location>
</feature>
<name>A0AAN8S765_POLSC</name>
<feature type="transmembrane region" description="Helical" evidence="5">
    <location>
        <begin position="336"/>
        <end position="355"/>
    </location>
</feature>
<dbReference type="Proteomes" id="UP001372834">
    <property type="component" value="Unassembled WGS sequence"/>
</dbReference>
<dbReference type="PROSITE" id="PS51257">
    <property type="entry name" value="PROKAR_LIPOPROTEIN"/>
    <property type="match status" value="1"/>
</dbReference>
<feature type="transmembrane region" description="Helical" evidence="5">
    <location>
        <begin position="361"/>
        <end position="386"/>
    </location>
</feature>
<dbReference type="PANTHER" id="PTHR48021:SF1">
    <property type="entry name" value="GH07001P-RELATED"/>
    <property type="match status" value="1"/>
</dbReference>
<dbReference type="InterPro" id="IPR020846">
    <property type="entry name" value="MFS_dom"/>
</dbReference>
<dbReference type="PROSITE" id="PS50850">
    <property type="entry name" value="MFS"/>
    <property type="match status" value="1"/>
</dbReference>
<dbReference type="InterPro" id="IPR050549">
    <property type="entry name" value="MFS_Trehalose_Transporter"/>
</dbReference>
<feature type="transmembrane region" description="Helical" evidence="5">
    <location>
        <begin position="265"/>
        <end position="287"/>
    </location>
</feature>
<evidence type="ECO:0000256" key="3">
    <source>
        <dbReference type="ARBA" id="ARBA00022989"/>
    </source>
</evidence>
<dbReference type="InterPro" id="IPR036259">
    <property type="entry name" value="MFS_trans_sf"/>
</dbReference>
<dbReference type="Pfam" id="PF00083">
    <property type="entry name" value="Sugar_tr"/>
    <property type="match status" value="2"/>
</dbReference>
<sequence>MPDFKTKKGSHAIIGTMTACLSAFIVGNSFGWSAFTSDQYLKGEVGFTLTSHGCSLMESLLTFGAAISCFPAGWIMDRIGRKRTLLTTAPISLLAWCLIVWATSARTLYIGRFLLGISVGIACVSAPVYVTEICEKEIRGAIGSYFQVLLANGVLFAYLIGCDYDVENEMQELSRYSCSDSNVGKKVIYEIFTSKLGVKSMLLSIGLLALQQFSGINGFVFNATAIFQATGSSVGPKYATIILGLMQVIGAFIVIFVVDKFGRIALLGTSAASMSVCTFIMGIFFYMKENQFIVESVSWLPLVSLSVFVVAFSVGFGSVPWMVIPEILPAAIKGPGISIACMCSWAAAFIVTEFFTDLIDLYGMGITLWTFSVVSLCSVLFTFTVLPETKGKSFDEIQNELMGKSNKNNDKSDVDVPP</sequence>
<feature type="transmembrane region" description="Helical" evidence="5">
    <location>
        <begin position="109"/>
        <end position="130"/>
    </location>
</feature>
<protein>
    <recommendedName>
        <fullName evidence="6">Major facilitator superfamily (MFS) profile domain-containing protein</fullName>
    </recommendedName>
</protein>
<organism evidence="7 8">
    <name type="scientific">Polyplax serrata</name>
    <name type="common">Common mouse louse</name>
    <dbReference type="NCBI Taxonomy" id="468196"/>
    <lineage>
        <taxon>Eukaryota</taxon>
        <taxon>Metazoa</taxon>
        <taxon>Ecdysozoa</taxon>
        <taxon>Arthropoda</taxon>
        <taxon>Hexapoda</taxon>
        <taxon>Insecta</taxon>
        <taxon>Pterygota</taxon>
        <taxon>Neoptera</taxon>
        <taxon>Paraneoptera</taxon>
        <taxon>Psocodea</taxon>
        <taxon>Troctomorpha</taxon>
        <taxon>Phthiraptera</taxon>
        <taxon>Anoplura</taxon>
        <taxon>Polyplacidae</taxon>
        <taxon>Polyplax</taxon>
    </lineage>
</organism>
<dbReference type="EMBL" id="JAWJWE010000041">
    <property type="protein sequence ID" value="KAK6618649.1"/>
    <property type="molecule type" value="Genomic_DNA"/>
</dbReference>
<keyword evidence="4 5" id="KW-0472">Membrane</keyword>
<gene>
    <name evidence="7" type="ORF">RUM43_013040</name>
</gene>
<keyword evidence="3 5" id="KW-1133">Transmembrane helix</keyword>
<comment type="caution">
    <text evidence="7">The sequence shown here is derived from an EMBL/GenBank/DDBJ whole genome shotgun (WGS) entry which is preliminary data.</text>
</comment>
<feature type="domain" description="Major facilitator superfamily (MFS) profile" evidence="6">
    <location>
        <begin position="15"/>
        <end position="390"/>
    </location>
</feature>
<proteinExistence type="predicted"/>
<dbReference type="AlphaFoldDB" id="A0AAN8S765"/>
<dbReference type="PRINTS" id="PR00171">
    <property type="entry name" value="SUGRTRNSPORT"/>
</dbReference>
<evidence type="ECO:0000313" key="7">
    <source>
        <dbReference type="EMBL" id="KAK6618649.1"/>
    </source>
</evidence>
<comment type="subcellular location">
    <subcellularLocation>
        <location evidence="1">Membrane</location>
        <topology evidence="1">Multi-pass membrane protein</topology>
    </subcellularLocation>
</comment>
<dbReference type="GO" id="GO:0022857">
    <property type="term" value="F:transmembrane transporter activity"/>
    <property type="evidence" value="ECO:0007669"/>
    <property type="project" value="InterPro"/>
</dbReference>
<evidence type="ECO:0000256" key="5">
    <source>
        <dbReference type="SAM" id="Phobius"/>
    </source>
</evidence>
<dbReference type="InterPro" id="IPR005829">
    <property type="entry name" value="Sugar_transporter_CS"/>
</dbReference>
<dbReference type="Gene3D" id="1.20.1250.20">
    <property type="entry name" value="MFS general substrate transporter like domains"/>
    <property type="match status" value="2"/>
</dbReference>
<feature type="transmembrane region" description="Helical" evidence="5">
    <location>
        <begin position="299"/>
        <end position="324"/>
    </location>
</feature>
<keyword evidence="2 5" id="KW-0812">Transmembrane</keyword>
<reference evidence="7 8" key="1">
    <citation type="submission" date="2023-10" db="EMBL/GenBank/DDBJ databases">
        <title>Genomes of two closely related lineages of the louse Polyplax serrata with different host specificities.</title>
        <authorList>
            <person name="Martinu J."/>
            <person name="Tarabai H."/>
            <person name="Stefka J."/>
            <person name="Hypsa V."/>
        </authorList>
    </citation>
    <scope>NUCLEOTIDE SEQUENCE [LARGE SCALE GENOMIC DNA]</scope>
    <source>
        <strain evidence="7">HR10_N</strain>
    </source>
</reference>